<comment type="caution">
    <text evidence="2">The sequence shown here is derived from an EMBL/GenBank/DDBJ whole genome shotgun (WGS) entry which is preliminary data.</text>
</comment>
<organism evidence="2 3">
    <name type="scientific">Desulfosalsimonas propionicica</name>
    <dbReference type="NCBI Taxonomy" id="332175"/>
    <lineage>
        <taxon>Bacteria</taxon>
        <taxon>Pseudomonadati</taxon>
        <taxon>Thermodesulfobacteriota</taxon>
        <taxon>Desulfobacteria</taxon>
        <taxon>Desulfobacterales</taxon>
        <taxon>Desulfosalsimonadaceae</taxon>
        <taxon>Desulfosalsimonas</taxon>
    </lineage>
</organism>
<gene>
    <name evidence="2" type="ORF">HNR65_003445</name>
</gene>
<dbReference type="InterPro" id="IPR010985">
    <property type="entry name" value="Ribbon_hlx_hlx"/>
</dbReference>
<protein>
    <submittedName>
        <fullName evidence="2">Uncharacterized protein</fullName>
    </submittedName>
</protein>
<dbReference type="RefSeq" id="WP_181552701.1">
    <property type="nucleotide sequence ID" value="NZ_JACDUS010000016.1"/>
</dbReference>
<evidence type="ECO:0000256" key="1">
    <source>
        <dbReference type="SAM" id="MobiDB-lite"/>
    </source>
</evidence>
<accession>A0A7W0CCA8</accession>
<reference evidence="2 3" key="1">
    <citation type="submission" date="2020-07" db="EMBL/GenBank/DDBJ databases">
        <title>Genomic Encyclopedia of Type Strains, Phase IV (KMG-IV): sequencing the most valuable type-strain genomes for metagenomic binning, comparative biology and taxonomic classification.</title>
        <authorList>
            <person name="Goeker M."/>
        </authorList>
    </citation>
    <scope>NUCLEOTIDE SEQUENCE [LARGE SCALE GENOMIC DNA]</scope>
    <source>
        <strain evidence="2 3">DSM 17721</strain>
    </source>
</reference>
<dbReference type="Proteomes" id="UP000525298">
    <property type="component" value="Unassembled WGS sequence"/>
</dbReference>
<dbReference type="AlphaFoldDB" id="A0A7W0CCA8"/>
<keyword evidence="3" id="KW-1185">Reference proteome</keyword>
<name>A0A7W0CCA8_9BACT</name>
<evidence type="ECO:0000313" key="3">
    <source>
        <dbReference type="Proteomes" id="UP000525298"/>
    </source>
</evidence>
<feature type="region of interest" description="Disordered" evidence="1">
    <location>
        <begin position="79"/>
        <end position="99"/>
    </location>
</feature>
<dbReference type="GO" id="GO:0006355">
    <property type="term" value="P:regulation of DNA-templated transcription"/>
    <property type="evidence" value="ECO:0007669"/>
    <property type="project" value="InterPro"/>
</dbReference>
<proteinExistence type="predicted"/>
<evidence type="ECO:0000313" key="2">
    <source>
        <dbReference type="EMBL" id="MBA2883088.1"/>
    </source>
</evidence>
<dbReference type="SUPFAM" id="SSF47598">
    <property type="entry name" value="Ribbon-helix-helix"/>
    <property type="match status" value="1"/>
</dbReference>
<sequence>MNQKFQIVMKPDTHRRLKALAAISGLSIGDTLHALLDRLEEKGRTVQTRLADAGLTSYAEQMPLSLGLMKDSTLASLLREPPEGLAQKPEWGPAGNEER</sequence>
<dbReference type="EMBL" id="JACDUS010000016">
    <property type="protein sequence ID" value="MBA2883088.1"/>
    <property type="molecule type" value="Genomic_DNA"/>
</dbReference>